<keyword evidence="4" id="KW-0326">Glycosidase</keyword>
<organism evidence="6 7">
    <name type="scientific">Agrobacterium tumefaciens</name>
    <dbReference type="NCBI Taxonomy" id="358"/>
    <lineage>
        <taxon>Bacteria</taxon>
        <taxon>Pseudomonadati</taxon>
        <taxon>Pseudomonadota</taxon>
        <taxon>Alphaproteobacteria</taxon>
        <taxon>Hyphomicrobiales</taxon>
        <taxon>Rhizobiaceae</taxon>
        <taxon>Rhizobium/Agrobacterium group</taxon>
        <taxon>Agrobacterium</taxon>
        <taxon>Agrobacterium tumefaciens complex</taxon>
    </lineage>
</organism>
<reference evidence="6 7" key="1">
    <citation type="submission" date="2016-05" db="EMBL/GenBank/DDBJ databases">
        <authorList>
            <person name="Lavstsen T."/>
            <person name="Jespersen J.S."/>
        </authorList>
    </citation>
    <scope>NUCLEOTIDE SEQUENCE [LARGE SCALE GENOMIC DNA]</scope>
    <source>
        <strain evidence="6 7">KCJ1736</strain>
    </source>
</reference>
<accession>A0A176X0E6</accession>
<dbReference type="PROSITE" id="PS00609">
    <property type="entry name" value="GLYCOSYL_HYDROL_F32"/>
    <property type="match status" value="1"/>
</dbReference>
<evidence type="ECO:0000313" key="6">
    <source>
        <dbReference type="EMBL" id="OAE38479.1"/>
    </source>
</evidence>
<dbReference type="RefSeq" id="WP_063951105.1">
    <property type="nucleotide sequence ID" value="NZ_LXPS01000038.1"/>
</dbReference>
<protein>
    <recommendedName>
        <fullName evidence="2">beta-fructofuranosidase</fullName>
        <ecNumber evidence="2">3.2.1.26</ecNumber>
    </recommendedName>
</protein>
<proteinExistence type="inferred from homology"/>
<dbReference type="InterPro" id="IPR013148">
    <property type="entry name" value="Glyco_hydro_32_N"/>
</dbReference>
<dbReference type="InterPro" id="IPR051214">
    <property type="entry name" value="GH32_Enzymes"/>
</dbReference>
<dbReference type="InterPro" id="IPR013320">
    <property type="entry name" value="ConA-like_dom_sf"/>
</dbReference>
<dbReference type="CDD" id="cd18625">
    <property type="entry name" value="GH32_BfrA-like"/>
    <property type="match status" value="1"/>
</dbReference>
<gene>
    <name evidence="6" type="ORF">A7J57_17670</name>
</gene>
<evidence type="ECO:0000256" key="4">
    <source>
        <dbReference type="ARBA" id="ARBA00023295"/>
    </source>
</evidence>
<dbReference type="AlphaFoldDB" id="A0A176X0E6"/>
<feature type="domain" description="Glycosyl hydrolase family 32 N-terminal" evidence="5">
    <location>
        <begin position="122"/>
        <end position="430"/>
    </location>
</feature>
<evidence type="ECO:0000256" key="1">
    <source>
        <dbReference type="ARBA" id="ARBA00009902"/>
    </source>
</evidence>
<dbReference type="GO" id="GO:0005975">
    <property type="term" value="P:carbohydrate metabolic process"/>
    <property type="evidence" value="ECO:0007669"/>
    <property type="project" value="InterPro"/>
</dbReference>
<dbReference type="Gene3D" id="2.115.10.20">
    <property type="entry name" value="Glycosyl hydrolase domain, family 43"/>
    <property type="match status" value="1"/>
</dbReference>
<dbReference type="GO" id="GO:0004564">
    <property type="term" value="F:beta-fructofuranosidase activity"/>
    <property type="evidence" value="ECO:0007669"/>
    <property type="project" value="UniProtKB-EC"/>
</dbReference>
<dbReference type="SUPFAM" id="SSF75005">
    <property type="entry name" value="Arabinanase/levansucrase/invertase"/>
    <property type="match status" value="1"/>
</dbReference>
<comment type="similarity">
    <text evidence="1">Belongs to the glycosyl hydrolase 32 family.</text>
</comment>
<evidence type="ECO:0000256" key="2">
    <source>
        <dbReference type="ARBA" id="ARBA00012758"/>
    </source>
</evidence>
<evidence type="ECO:0000259" key="5">
    <source>
        <dbReference type="Pfam" id="PF00251"/>
    </source>
</evidence>
<dbReference type="EC" id="3.2.1.26" evidence="2"/>
<name>A0A176X0E6_AGRTU</name>
<dbReference type="PANTHER" id="PTHR43101">
    <property type="entry name" value="BETA-FRUCTOSIDASE"/>
    <property type="match status" value="1"/>
</dbReference>
<comment type="caution">
    <text evidence="6">The sequence shown here is derived from an EMBL/GenBank/DDBJ whole genome shotgun (WGS) entry which is preliminary data.</text>
</comment>
<evidence type="ECO:0000313" key="7">
    <source>
        <dbReference type="Proteomes" id="UP000077098"/>
    </source>
</evidence>
<dbReference type="InterPro" id="IPR001362">
    <property type="entry name" value="Glyco_hydro_32"/>
</dbReference>
<dbReference type="EMBL" id="LXPS01000038">
    <property type="protein sequence ID" value="OAE38479.1"/>
    <property type="molecule type" value="Genomic_DNA"/>
</dbReference>
<dbReference type="Proteomes" id="UP000077098">
    <property type="component" value="Unassembled WGS sequence"/>
</dbReference>
<dbReference type="PANTHER" id="PTHR43101:SF1">
    <property type="entry name" value="BETA-FRUCTOSIDASE"/>
    <property type="match status" value="1"/>
</dbReference>
<sequence length="572" mass="63361">MTVVEAVTAEPESAIRTIHMDLPVNATFHVWLKAKKAAEPGAVSFSNQNGKFAEVSSVNTEEYGFRIYQIFGGGHVELSYDTVTTAVSVIYWFTASDVLETGITVVHTKPDNAAPELPGSYHFRPPFGWMNDPNGFGRFEGRPHLFYQHYSHGLRWNTMHWGHAVSSDYLRWRHLPIFLFPSEDLTTRPDKRGGAYSGSTIALVEGTGIRVFFTEQVQDRVPEQQIQLTATSSDLIMAGQAEVILGHRPDGQGLTPDFRDPYVFRGPDGLWKMVLGSQSDGGGVILLYETLDPTAASGWTYVGKLWVETRYKTTAIECPCLLPLDGPANARSTRWVLVYGLMHSEDPETGRKNLTMADVGWFDGKSFTKEFGQELDFGTDNYAFQAFLDGDSIIGIGWLANWADANPEIDFPTSMTLPRRIHYANGELLTPPIGAAESLRSHILDRTRLANGERVPLTTGAVEILFELTSPGAPFELELDHPTVKLGVVSDETGLWIRHEDGRNGPSPHYIARGAKASRVRIFLDYGSIEVFANRGRYVGTKRIEGFEPVRSALLKAAPDTVAHATSWALKP</sequence>
<dbReference type="InterPro" id="IPR023296">
    <property type="entry name" value="Glyco_hydro_beta-prop_sf"/>
</dbReference>
<dbReference type="Pfam" id="PF00251">
    <property type="entry name" value="Glyco_hydro_32N"/>
    <property type="match status" value="1"/>
</dbReference>
<dbReference type="SUPFAM" id="SSF49899">
    <property type="entry name" value="Concanavalin A-like lectins/glucanases"/>
    <property type="match status" value="1"/>
</dbReference>
<keyword evidence="3" id="KW-0378">Hydrolase</keyword>
<dbReference type="SMART" id="SM00640">
    <property type="entry name" value="Glyco_32"/>
    <property type="match status" value="1"/>
</dbReference>
<evidence type="ECO:0000256" key="3">
    <source>
        <dbReference type="ARBA" id="ARBA00022801"/>
    </source>
</evidence>
<dbReference type="InterPro" id="IPR018053">
    <property type="entry name" value="Glyco_hydro_32_AS"/>
</dbReference>